<comment type="caution">
    <text evidence="7">The sequence shown here is derived from an EMBL/GenBank/DDBJ whole genome shotgun (WGS) entry which is preliminary data.</text>
</comment>
<dbReference type="EMBL" id="NJGU01000007">
    <property type="protein sequence ID" value="OWY28342.1"/>
    <property type="molecule type" value="Genomic_DNA"/>
</dbReference>
<dbReference type="InterPro" id="IPR011701">
    <property type="entry name" value="MFS"/>
</dbReference>
<feature type="transmembrane region" description="Helical" evidence="5">
    <location>
        <begin position="172"/>
        <end position="190"/>
    </location>
</feature>
<dbReference type="Proteomes" id="UP000536746">
    <property type="component" value="Unassembled WGS sequence"/>
</dbReference>
<name>A0A246WPN0_9BURK</name>
<protein>
    <submittedName>
        <fullName evidence="7">MFS transporter</fullName>
    </submittedName>
</protein>
<evidence type="ECO:0000313" key="7">
    <source>
        <dbReference type="EMBL" id="OWY28342.1"/>
    </source>
</evidence>
<dbReference type="SUPFAM" id="SSF103473">
    <property type="entry name" value="MFS general substrate transporter"/>
    <property type="match status" value="1"/>
</dbReference>
<evidence type="ECO:0000256" key="3">
    <source>
        <dbReference type="ARBA" id="ARBA00022989"/>
    </source>
</evidence>
<evidence type="ECO:0000256" key="2">
    <source>
        <dbReference type="ARBA" id="ARBA00022692"/>
    </source>
</evidence>
<sequence length="386" mass="40022">MTTKLSTSRAGLIGQARWRQIAIPLFFLLLGIVFASWAARIPAIRDHLQLDAATLALVLLCGGIGAVGSFPLAAWLTGHYGARHSTLYAGLALLVSLPLLGLAPGLWSLMAVSVFYGAASSCFDVAINALGAQAEKDAGRPIMSMLHGWFCVGTFSGALIASGIAGLGIAPVWHFLLVSALFLWPLYAAYQAMPDDKPEHDPHRKIFAIPHGHLVVLGVIGFCGAIVEGSVADWSGIYMKDHIHATDGGTPLAYAAFAGMMLSVRMVGDRLKQRYHARRIVALGTLGAAVGIGIAVMAQSMGVAILGFAIAGAGVAAVFPFVFSAAGRHGSTALAAVATLGYSGSLIGPPAVGFLVHGWGLQAGLAFLGALCLAIALCSSRAQWLE</sequence>
<evidence type="ECO:0000256" key="1">
    <source>
        <dbReference type="ARBA" id="ARBA00004141"/>
    </source>
</evidence>
<dbReference type="GO" id="GO:0016020">
    <property type="term" value="C:membrane"/>
    <property type="evidence" value="ECO:0007669"/>
    <property type="project" value="UniProtKB-SubCell"/>
</dbReference>
<gene>
    <name evidence="7" type="ORF">CEJ42_13935</name>
    <name evidence="6" type="ORF">HNO84_08725</name>
</gene>
<comment type="subcellular location">
    <subcellularLocation>
        <location evidence="1">Membrane</location>
        <topology evidence="1">Multi-pass membrane protein</topology>
    </subcellularLocation>
</comment>
<feature type="transmembrane region" description="Helical" evidence="5">
    <location>
        <begin position="359"/>
        <end position="378"/>
    </location>
</feature>
<dbReference type="InterPro" id="IPR036259">
    <property type="entry name" value="MFS_trans_sf"/>
</dbReference>
<dbReference type="GO" id="GO:0022857">
    <property type="term" value="F:transmembrane transporter activity"/>
    <property type="evidence" value="ECO:0007669"/>
    <property type="project" value="InterPro"/>
</dbReference>
<dbReference type="RefSeq" id="WP_079217544.1">
    <property type="nucleotide sequence ID" value="NZ_CP018845.1"/>
</dbReference>
<dbReference type="PANTHER" id="PTHR23514">
    <property type="entry name" value="BYPASS OF STOP CODON PROTEIN 6"/>
    <property type="match status" value="1"/>
</dbReference>
<feature type="transmembrane region" description="Helical" evidence="5">
    <location>
        <begin position="52"/>
        <end position="75"/>
    </location>
</feature>
<keyword evidence="9" id="KW-1185">Reference proteome</keyword>
<dbReference type="CDD" id="cd17393">
    <property type="entry name" value="MFS_MosC_like"/>
    <property type="match status" value="1"/>
</dbReference>
<dbReference type="Proteomes" id="UP000197596">
    <property type="component" value="Unassembled WGS sequence"/>
</dbReference>
<dbReference type="EMBL" id="JABFMT010000006">
    <property type="protein sequence ID" value="NUU01681.1"/>
    <property type="molecule type" value="Genomic_DNA"/>
</dbReference>
<feature type="transmembrane region" description="Helical" evidence="5">
    <location>
        <begin position="211"/>
        <end position="232"/>
    </location>
</feature>
<keyword evidence="2 5" id="KW-0812">Transmembrane</keyword>
<feature type="transmembrane region" description="Helical" evidence="5">
    <location>
        <begin position="280"/>
        <end position="298"/>
    </location>
</feature>
<evidence type="ECO:0000313" key="9">
    <source>
        <dbReference type="Proteomes" id="UP000536746"/>
    </source>
</evidence>
<evidence type="ECO:0000313" key="8">
    <source>
        <dbReference type="Proteomes" id="UP000197596"/>
    </source>
</evidence>
<dbReference type="Gene3D" id="1.20.1250.20">
    <property type="entry name" value="MFS general substrate transporter like domains"/>
    <property type="match status" value="2"/>
</dbReference>
<keyword evidence="4 5" id="KW-0472">Membrane</keyword>
<feature type="transmembrane region" description="Helical" evidence="5">
    <location>
        <begin position="304"/>
        <end position="326"/>
    </location>
</feature>
<feature type="transmembrane region" description="Helical" evidence="5">
    <location>
        <begin position="87"/>
        <end position="107"/>
    </location>
</feature>
<dbReference type="OrthoDB" id="9810941at2"/>
<evidence type="ECO:0000313" key="6">
    <source>
        <dbReference type="EMBL" id="NUU01681.1"/>
    </source>
</evidence>
<organism evidence="7 8">
    <name type="scientific">Herbaspirillum robiniae</name>
    <dbReference type="NCBI Taxonomy" id="2014887"/>
    <lineage>
        <taxon>Bacteria</taxon>
        <taxon>Pseudomonadati</taxon>
        <taxon>Pseudomonadota</taxon>
        <taxon>Betaproteobacteria</taxon>
        <taxon>Burkholderiales</taxon>
        <taxon>Oxalobacteraceae</taxon>
        <taxon>Herbaspirillum</taxon>
    </lineage>
</organism>
<dbReference type="Pfam" id="PF07690">
    <property type="entry name" value="MFS_1"/>
    <property type="match status" value="1"/>
</dbReference>
<feature type="transmembrane region" description="Helical" evidence="5">
    <location>
        <begin position="21"/>
        <end position="40"/>
    </location>
</feature>
<reference evidence="6 9" key="2">
    <citation type="journal article" date="2020" name="Front. Plant Sci.">
        <title>Isolation of Rhizosphere Bacteria That Improve Quality and Water Stress Tolerance in Greenhouse Ornamentals.</title>
        <authorList>
            <person name="Nordstedt N.P."/>
            <person name="Jones M.L."/>
        </authorList>
    </citation>
    <scope>NUCLEOTIDE SEQUENCE [LARGE SCALE GENOMIC DNA]</scope>
    <source>
        <strain evidence="6 9">C6C2</strain>
    </source>
</reference>
<feature type="transmembrane region" description="Helical" evidence="5">
    <location>
        <begin position="333"/>
        <end position="353"/>
    </location>
</feature>
<keyword evidence="3 5" id="KW-1133">Transmembrane helix</keyword>
<feature type="transmembrane region" description="Helical" evidence="5">
    <location>
        <begin position="146"/>
        <end position="166"/>
    </location>
</feature>
<dbReference type="InterPro" id="IPR051788">
    <property type="entry name" value="MFS_Transporter"/>
</dbReference>
<dbReference type="AlphaFoldDB" id="A0A246WPN0"/>
<proteinExistence type="predicted"/>
<evidence type="ECO:0000256" key="5">
    <source>
        <dbReference type="SAM" id="Phobius"/>
    </source>
</evidence>
<evidence type="ECO:0000256" key="4">
    <source>
        <dbReference type="ARBA" id="ARBA00023136"/>
    </source>
</evidence>
<reference evidence="7 8" key="1">
    <citation type="submission" date="2017-06" db="EMBL/GenBank/DDBJ databases">
        <title>Herbaspirillum phytohormonus sp. nov., isolated from the root nodule of Robinia pseudoacacia in lead-zinc mine.</title>
        <authorList>
            <person name="Fan M."/>
            <person name="Lin Y."/>
        </authorList>
    </citation>
    <scope>NUCLEOTIDE SEQUENCE [LARGE SCALE GENOMIC DNA]</scope>
    <source>
        <strain evidence="7 8">HZ10</strain>
    </source>
</reference>
<accession>A0A246WPN0</accession>
<dbReference type="PANTHER" id="PTHR23514:SF13">
    <property type="entry name" value="INNER MEMBRANE PROTEIN YBJJ"/>
    <property type="match status" value="1"/>
</dbReference>